<feature type="transmembrane region" description="Helical" evidence="1">
    <location>
        <begin position="20"/>
        <end position="37"/>
    </location>
</feature>
<keyword evidence="1" id="KW-0812">Transmembrane</keyword>
<dbReference type="AlphaFoldDB" id="A0A9P4H3Z7"/>
<keyword evidence="3" id="KW-1185">Reference proteome</keyword>
<organism evidence="2 3">
    <name type="scientific">Setomelanomma holmii</name>
    <dbReference type="NCBI Taxonomy" id="210430"/>
    <lineage>
        <taxon>Eukaryota</taxon>
        <taxon>Fungi</taxon>
        <taxon>Dikarya</taxon>
        <taxon>Ascomycota</taxon>
        <taxon>Pezizomycotina</taxon>
        <taxon>Dothideomycetes</taxon>
        <taxon>Pleosporomycetidae</taxon>
        <taxon>Pleosporales</taxon>
        <taxon>Pleosporineae</taxon>
        <taxon>Phaeosphaeriaceae</taxon>
        <taxon>Setomelanomma</taxon>
    </lineage>
</organism>
<feature type="non-terminal residue" evidence="2">
    <location>
        <position position="1"/>
    </location>
</feature>
<dbReference type="PANTHER" id="PTHR35394">
    <property type="entry name" value="DUF3176 DOMAIN-CONTAINING PROTEIN"/>
    <property type="match status" value="1"/>
</dbReference>
<keyword evidence="1" id="KW-0472">Membrane</keyword>
<dbReference type="OrthoDB" id="5242705at2759"/>
<proteinExistence type="predicted"/>
<dbReference type="EMBL" id="ML978221">
    <property type="protein sequence ID" value="KAF2027808.1"/>
    <property type="molecule type" value="Genomic_DNA"/>
</dbReference>
<comment type="caution">
    <text evidence="2">The sequence shown here is derived from an EMBL/GenBank/DDBJ whole genome shotgun (WGS) entry which is preliminary data.</text>
</comment>
<accession>A0A9P4H3Z7</accession>
<evidence type="ECO:0000256" key="1">
    <source>
        <dbReference type="SAM" id="Phobius"/>
    </source>
</evidence>
<name>A0A9P4H3Z7_9PLEO</name>
<sequence>RKSRSIWTLLREWKWEFTTWFLGTSALVGIVALVVVFRDRPLKDWHFQLRLATLVAVLSQVAQSSLLVSVSFCIDQLKWDWFRKKQRPTSDLDKFDEASRGPNGSIQLLL</sequence>
<feature type="transmembrane region" description="Helical" evidence="1">
    <location>
        <begin position="49"/>
        <end position="74"/>
    </location>
</feature>
<evidence type="ECO:0000313" key="3">
    <source>
        <dbReference type="Proteomes" id="UP000799777"/>
    </source>
</evidence>
<keyword evidence="1" id="KW-1133">Transmembrane helix</keyword>
<reference evidence="2" key="1">
    <citation type="journal article" date="2020" name="Stud. Mycol.">
        <title>101 Dothideomycetes genomes: a test case for predicting lifestyles and emergence of pathogens.</title>
        <authorList>
            <person name="Haridas S."/>
            <person name="Albert R."/>
            <person name="Binder M."/>
            <person name="Bloem J."/>
            <person name="Labutti K."/>
            <person name="Salamov A."/>
            <person name="Andreopoulos B."/>
            <person name="Baker S."/>
            <person name="Barry K."/>
            <person name="Bills G."/>
            <person name="Bluhm B."/>
            <person name="Cannon C."/>
            <person name="Castanera R."/>
            <person name="Culley D."/>
            <person name="Daum C."/>
            <person name="Ezra D."/>
            <person name="Gonzalez J."/>
            <person name="Henrissat B."/>
            <person name="Kuo A."/>
            <person name="Liang C."/>
            <person name="Lipzen A."/>
            <person name="Lutzoni F."/>
            <person name="Magnuson J."/>
            <person name="Mondo S."/>
            <person name="Nolan M."/>
            <person name="Ohm R."/>
            <person name="Pangilinan J."/>
            <person name="Park H.-J."/>
            <person name="Ramirez L."/>
            <person name="Alfaro M."/>
            <person name="Sun H."/>
            <person name="Tritt A."/>
            <person name="Yoshinaga Y."/>
            <person name="Zwiers L.-H."/>
            <person name="Turgeon B."/>
            <person name="Goodwin S."/>
            <person name="Spatafora J."/>
            <person name="Crous P."/>
            <person name="Grigoriev I."/>
        </authorList>
    </citation>
    <scope>NUCLEOTIDE SEQUENCE</scope>
    <source>
        <strain evidence="2">CBS 110217</strain>
    </source>
</reference>
<dbReference type="InterPro" id="IPR021514">
    <property type="entry name" value="DUF3176"/>
</dbReference>
<dbReference type="Pfam" id="PF11374">
    <property type="entry name" value="DUF3176"/>
    <property type="match status" value="1"/>
</dbReference>
<feature type="non-terminal residue" evidence="2">
    <location>
        <position position="110"/>
    </location>
</feature>
<dbReference type="Proteomes" id="UP000799777">
    <property type="component" value="Unassembled WGS sequence"/>
</dbReference>
<protein>
    <submittedName>
        <fullName evidence="2">Uncharacterized protein</fullName>
    </submittedName>
</protein>
<dbReference type="PANTHER" id="PTHR35394:SF5">
    <property type="entry name" value="DUF3176 DOMAIN-CONTAINING PROTEIN"/>
    <property type="match status" value="1"/>
</dbReference>
<gene>
    <name evidence="2" type="ORF">EK21DRAFT_38861</name>
</gene>
<evidence type="ECO:0000313" key="2">
    <source>
        <dbReference type="EMBL" id="KAF2027808.1"/>
    </source>
</evidence>